<dbReference type="SMART" id="SM00233">
    <property type="entry name" value="PH"/>
    <property type="match status" value="1"/>
</dbReference>
<protein>
    <recommendedName>
        <fullName evidence="1">PH domain-containing protein</fullName>
    </recommendedName>
</protein>
<evidence type="ECO:0000259" key="1">
    <source>
        <dbReference type="PROSITE" id="PS50003"/>
    </source>
</evidence>
<dbReference type="Pfam" id="PF00169">
    <property type="entry name" value="PH"/>
    <property type="match status" value="1"/>
</dbReference>
<gene>
    <name evidence="2" type="ORF">RB653_007741</name>
</gene>
<name>A0AAN7TUY1_9MYCE</name>
<keyword evidence="3" id="KW-1185">Reference proteome</keyword>
<dbReference type="InterPro" id="IPR001849">
    <property type="entry name" value="PH_domain"/>
</dbReference>
<evidence type="ECO:0000313" key="2">
    <source>
        <dbReference type="EMBL" id="KAK5576597.1"/>
    </source>
</evidence>
<proteinExistence type="predicted"/>
<dbReference type="Proteomes" id="UP001344447">
    <property type="component" value="Unassembled WGS sequence"/>
</dbReference>
<dbReference type="Gene3D" id="2.30.29.30">
    <property type="entry name" value="Pleckstrin-homology domain (PH domain)/Phosphotyrosine-binding domain (PTB)"/>
    <property type="match status" value="1"/>
</dbReference>
<dbReference type="EMBL" id="JAVFKY010000005">
    <property type="protein sequence ID" value="KAK5576597.1"/>
    <property type="molecule type" value="Genomic_DNA"/>
</dbReference>
<dbReference type="CDD" id="cd23949">
    <property type="entry name" value="Niban-like"/>
    <property type="match status" value="1"/>
</dbReference>
<sequence>MDGQIKQEIIDLTKAMLETFTKEYIKNYTIQLTKKAIKDAKKLPSPYLLDPRPRDHDKSDVFSGYLVKLGAIRKNWLKRHFVVRYDYSIEYYVDDTHSNKKGTINLCGYSVNDDPNKSGLDRILKIAEKMGVDTSSVPKPAQLPPFTVELYHYSRRSYYIQCANEEEFKEWIEIFKTCCRRSYGFKNKDPVHIAAFGIAVRNTRWSLGRWGWFGYGGNENQILSDVILDEIEYDILGRALSKLPNAPWFIRNYLRNKMMTVIEGMVSSAVAPAWTGLNKTVEELRPTVEPRIKNQVDPIIQAQNNIVNRMRESIMSQITPVMEEHVNKHLKKIIGEIRSPIENGFDESLKIWNEKTNAYNGNGSSESFSPYRSYPNSYWTMYPAKDKVSPLYSVIEQYRPIFRDYSSYFVCYDIKESINNMAYDGAYTLEKTVTQDQVDVASAKNQTHSKYQHDVILGTNMQIKFVVREMVKPTLCKIINPLTKPLLSTLSSAIPSAISDFIDINELYNQLIDDILDDSTQVVVDDLN</sequence>
<dbReference type="PROSITE" id="PS50003">
    <property type="entry name" value="PH_DOMAIN"/>
    <property type="match status" value="1"/>
</dbReference>
<evidence type="ECO:0000313" key="3">
    <source>
        <dbReference type="Proteomes" id="UP001344447"/>
    </source>
</evidence>
<comment type="caution">
    <text evidence="2">The sequence shown here is derived from an EMBL/GenBank/DDBJ whole genome shotgun (WGS) entry which is preliminary data.</text>
</comment>
<accession>A0AAN7TUY1</accession>
<feature type="domain" description="PH" evidence="1">
    <location>
        <begin position="59"/>
        <end position="180"/>
    </location>
</feature>
<dbReference type="PANTHER" id="PTHR14392">
    <property type="entry name" value="NIBAN FAMILY MEMBER"/>
    <property type="match status" value="1"/>
</dbReference>
<dbReference type="AlphaFoldDB" id="A0AAN7TUY1"/>
<dbReference type="InterPro" id="IPR011993">
    <property type="entry name" value="PH-like_dom_sf"/>
</dbReference>
<organism evidence="2 3">
    <name type="scientific">Dictyostelium firmibasis</name>
    <dbReference type="NCBI Taxonomy" id="79012"/>
    <lineage>
        <taxon>Eukaryota</taxon>
        <taxon>Amoebozoa</taxon>
        <taxon>Evosea</taxon>
        <taxon>Eumycetozoa</taxon>
        <taxon>Dictyostelia</taxon>
        <taxon>Dictyosteliales</taxon>
        <taxon>Dictyosteliaceae</taxon>
        <taxon>Dictyostelium</taxon>
    </lineage>
</organism>
<dbReference type="SUPFAM" id="SSF50729">
    <property type="entry name" value="PH domain-like"/>
    <property type="match status" value="1"/>
</dbReference>
<dbReference type="InterPro" id="IPR026088">
    <property type="entry name" value="Niban-like"/>
</dbReference>
<dbReference type="PANTHER" id="PTHR14392:SF8">
    <property type="entry name" value="PH DOMAIN-CONTAINING PROTEIN DDB_G0267786"/>
    <property type="match status" value="1"/>
</dbReference>
<reference evidence="2 3" key="1">
    <citation type="submission" date="2023-11" db="EMBL/GenBank/DDBJ databases">
        <title>Dfirmibasis_genome.</title>
        <authorList>
            <person name="Edelbroek B."/>
            <person name="Kjellin J."/>
            <person name="Jerlstrom-Hultqvist J."/>
            <person name="Soderbom F."/>
        </authorList>
    </citation>
    <scope>NUCLEOTIDE SEQUENCE [LARGE SCALE GENOMIC DNA]</scope>
    <source>
        <strain evidence="2 3">TNS-C-14</strain>
    </source>
</reference>